<organism evidence="2 3">
    <name type="scientific">Kwoniella heveanensis BCC8398</name>
    <dbReference type="NCBI Taxonomy" id="1296120"/>
    <lineage>
        <taxon>Eukaryota</taxon>
        <taxon>Fungi</taxon>
        <taxon>Dikarya</taxon>
        <taxon>Basidiomycota</taxon>
        <taxon>Agaricomycotina</taxon>
        <taxon>Tremellomycetes</taxon>
        <taxon>Tremellales</taxon>
        <taxon>Cryptococcaceae</taxon>
        <taxon>Kwoniella</taxon>
    </lineage>
</organism>
<sequence length="181" mass="20109">MPEPSRPPLQTEVADQMAVAQRSRKHYLTPSPPLSPQQNHFGPDHEAALDSSNNNNNVVQQTKPRGRPTGTATKQARLMTAGPHVFNPSPMFSMISFGNIPLPPQVFQMRSETQQFVMWSVVERSPSFSLSPQSAGIDNPYKLERKEAEKKRLISVTVVALLIDQLSKFLAHIKAKLRATG</sequence>
<evidence type="ECO:0000256" key="1">
    <source>
        <dbReference type="SAM" id="MobiDB-lite"/>
    </source>
</evidence>
<gene>
    <name evidence="2" type="ORF">I316_08043</name>
</gene>
<feature type="compositionally biased region" description="Low complexity" evidence="1">
    <location>
        <begin position="51"/>
        <end position="61"/>
    </location>
</feature>
<accession>A0A1B9GH31</accession>
<dbReference type="Proteomes" id="UP000092666">
    <property type="component" value="Unassembled WGS sequence"/>
</dbReference>
<evidence type="ECO:0000313" key="2">
    <source>
        <dbReference type="EMBL" id="OCF30315.1"/>
    </source>
</evidence>
<reference evidence="2 3" key="1">
    <citation type="submission" date="2013-07" db="EMBL/GenBank/DDBJ databases">
        <title>The Genome Sequence of Cryptococcus heveanensis BCC8398.</title>
        <authorList>
            <consortium name="The Broad Institute Genome Sequencing Platform"/>
            <person name="Cuomo C."/>
            <person name="Litvintseva A."/>
            <person name="Chen Y."/>
            <person name="Heitman J."/>
            <person name="Sun S."/>
            <person name="Springer D."/>
            <person name="Dromer F."/>
            <person name="Young S.K."/>
            <person name="Zeng Q."/>
            <person name="Gargeya S."/>
            <person name="Fitzgerald M."/>
            <person name="Abouelleil A."/>
            <person name="Alvarado L."/>
            <person name="Berlin A.M."/>
            <person name="Chapman S.B."/>
            <person name="Dewar J."/>
            <person name="Goldberg J."/>
            <person name="Griggs A."/>
            <person name="Gujja S."/>
            <person name="Hansen M."/>
            <person name="Howarth C."/>
            <person name="Imamovic A."/>
            <person name="Larimer J."/>
            <person name="McCowan C."/>
            <person name="Murphy C."/>
            <person name="Pearson M."/>
            <person name="Priest M."/>
            <person name="Roberts A."/>
            <person name="Saif S."/>
            <person name="Shea T."/>
            <person name="Sykes S."/>
            <person name="Wortman J."/>
            <person name="Nusbaum C."/>
            <person name="Birren B."/>
        </authorList>
    </citation>
    <scope>NUCLEOTIDE SEQUENCE [LARGE SCALE GENOMIC DNA]</scope>
    <source>
        <strain evidence="2 3">BCC8398</strain>
    </source>
</reference>
<keyword evidence="3" id="KW-1185">Reference proteome</keyword>
<dbReference type="EMBL" id="KV700159">
    <property type="protein sequence ID" value="OCF30315.1"/>
    <property type="molecule type" value="Genomic_DNA"/>
</dbReference>
<evidence type="ECO:0000313" key="3">
    <source>
        <dbReference type="Proteomes" id="UP000092666"/>
    </source>
</evidence>
<reference evidence="3" key="2">
    <citation type="submission" date="2013-12" db="EMBL/GenBank/DDBJ databases">
        <title>Evolution of pathogenesis and genome organization in the Tremellales.</title>
        <authorList>
            <person name="Cuomo C."/>
            <person name="Litvintseva A."/>
            <person name="Heitman J."/>
            <person name="Chen Y."/>
            <person name="Sun S."/>
            <person name="Springer D."/>
            <person name="Dromer F."/>
            <person name="Young S."/>
            <person name="Zeng Q."/>
            <person name="Chapman S."/>
            <person name="Gujja S."/>
            <person name="Saif S."/>
            <person name="Birren B."/>
        </authorList>
    </citation>
    <scope>NUCLEOTIDE SEQUENCE [LARGE SCALE GENOMIC DNA]</scope>
    <source>
        <strain evidence="3">BCC8398</strain>
    </source>
</reference>
<protein>
    <submittedName>
        <fullName evidence="2">Uncharacterized protein</fullName>
    </submittedName>
</protein>
<proteinExistence type="predicted"/>
<dbReference type="AlphaFoldDB" id="A0A1B9GH31"/>
<feature type="region of interest" description="Disordered" evidence="1">
    <location>
        <begin position="1"/>
        <end position="72"/>
    </location>
</feature>
<name>A0A1B9GH31_9TREE</name>